<keyword evidence="5 12" id="KW-0349">Heme</keyword>
<evidence type="ECO:0000256" key="5">
    <source>
        <dbReference type="ARBA" id="ARBA00022617"/>
    </source>
</evidence>
<feature type="transmembrane region" description="Helical" evidence="12">
    <location>
        <begin position="293"/>
        <end position="316"/>
    </location>
</feature>
<evidence type="ECO:0000313" key="15">
    <source>
        <dbReference type="Proteomes" id="UP001060150"/>
    </source>
</evidence>
<evidence type="ECO:0000256" key="8">
    <source>
        <dbReference type="ARBA" id="ARBA00022982"/>
    </source>
</evidence>
<evidence type="ECO:0000256" key="12">
    <source>
        <dbReference type="PIRNR" id="PIRNR006446"/>
    </source>
</evidence>
<feature type="transmembrane region" description="Helical" evidence="12">
    <location>
        <begin position="128"/>
        <end position="149"/>
    </location>
</feature>
<evidence type="ECO:0000313" key="14">
    <source>
        <dbReference type="EMBL" id="UUS33275.1"/>
    </source>
</evidence>
<feature type="transmembrane region" description="Helical" evidence="12">
    <location>
        <begin position="62"/>
        <end position="83"/>
    </location>
</feature>
<feature type="transmembrane region" description="Helical" evidence="12">
    <location>
        <begin position="95"/>
        <end position="121"/>
    </location>
</feature>
<feature type="region of interest" description="Disordered" evidence="13">
    <location>
        <begin position="418"/>
        <end position="474"/>
    </location>
</feature>
<keyword evidence="10 12" id="KW-0408">Iron</keyword>
<feature type="transmembrane region" description="Helical" evidence="12">
    <location>
        <begin position="377"/>
        <end position="398"/>
    </location>
</feature>
<dbReference type="PANTHER" id="PTHR30365:SF15">
    <property type="entry name" value="CYTOCHROME BD UBIQUINOL OXIDASE SUBUNIT 1"/>
    <property type="match status" value="1"/>
</dbReference>
<protein>
    <submittedName>
        <fullName evidence="14">Cytochrome ubiquinol oxidase subunit I</fullName>
    </submittedName>
</protein>
<gene>
    <name evidence="14" type="ORF">NRO40_22335</name>
</gene>
<keyword evidence="8 12" id="KW-0249">Electron transport</keyword>
<feature type="transmembrane region" description="Helical" evidence="12">
    <location>
        <begin position="182"/>
        <end position="210"/>
    </location>
</feature>
<keyword evidence="4 12" id="KW-1003">Cell membrane</keyword>
<evidence type="ECO:0000256" key="2">
    <source>
        <dbReference type="ARBA" id="ARBA00009819"/>
    </source>
</evidence>
<feature type="transmembrane region" description="Helical" evidence="12">
    <location>
        <begin position="20"/>
        <end position="41"/>
    </location>
</feature>
<evidence type="ECO:0000256" key="7">
    <source>
        <dbReference type="ARBA" id="ARBA00022723"/>
    </source>
</evidence>
<name>A0ABY5NB91_9ACTN</name>
<dbReference type="PIRSF" id="PIRSF006446">
    <property type="entry name" value="Cyt_quinol_oxidase_1"/>
    <property type="match status" value="1"/>
</dbReference>
<comment type="similarity">
    <text evidence="2 12">Belongs to the cytochrome ubiquinol oxidase subunit 1 family.</text>
</comment>
<dbReference type="EMBL" id="CP102332">
    <property type="protein sequence ID" value="UUS33275.1"/>
    <property type="molecule type" value="Genomic_DNA"/>
</dbReference>
<evidence type="ECO:0000256" key="4">
    <source>
        <dbReference type="ARBA" id="ARBA00022475"/>
    </source>
</evidence>
<evidence type="ECO:0000256" key="11">
    <source>
        <dbReference type="ARBA" id="ARBA00023136"/>
    </source>
</evidence>
<dbReference type="RefSeq" id="WP_079047372.1">
    <property type="nucleotide sequence ID" value="NZ_CP102332.1"/>
</dbReference>
<keyword evidence="15" id="KW-1185">Reference proteome</keyword>
<comment type="subcellular location">
    <subcellularLocation>
        <location evidence="1">Cell membrane</location>
        <topology evidence="1">Multi-pass membrane protein</topology>
    </subcellularLocation>
</comment>
<dbReference type="Pfam" id="PF01654">
    <property type="entry name" value="Cyt_bd_oxida_I"/>
    <property type="match status" value="2"/>
</dbReference>
<keyword evidence="7 12" id="KW-0479">Metal-binding</keyword>
<evidence type="ECO:0000256" key="1">
    <source>
        <dbReference type="ARBA" id="ARBA00004651"/>
    </source>
</evidence>
<keyword evidence="11 12" id="KW-0472">Membrane</keyword>
<dbReference type="PANTHER" id="PTHR30365">
    <property type="entry name" value="CYTOCHROME D UBIQUINOL OXIDASE"/>
    <property type="match status" value="1"/>
</dbReference>
<feature type="transmembrane region" description="Helical" evidence="12">
    <location>
        <begin position="328"/>
        <end position="347"/>
    </location>
</feature>
<reference evidence="14" key="1">
    <citation type="submission" date="2022-08" db="EMBL/GenBank/DDBJ databases">
        <title>Streptomyces changanensis sp. nov., an actinomycete isolated from soil.</title>
        <authorList>
            <person name="Wu H."/>
            <person name="Han L."/>
        </authorList>
    </citation>
    <scope>NUCLEOTIDE SEQUENCE</scope>
    <source>
        <strain evidence="14">HL-66</strain>
    </source>
</reference>
<feature type="transmembrane region" description="Helical" evidence="12">
    <location>
        <begin position="222"/>
        <end position="243"/>
    </location>
</feature>
<keyword evidence="9 12" id="KW-1133">Transmembrane helix</keyword>
<dbReference type="Proteomes" id="UP001060150">
    <property type="component" value="Chromosome"/>
</dbReference>
<evidence type="ECO:0000256" key="3">
    <source>
        <dbReference type="ARBA" id="ARBA00022448"/>
    </source>
</evidence>
<evidence type="ECO:0000256" key="9">
    <source>
        <dbReference type="ARBA" id="ARBA00022989"/>
    </source>
</evidence>
<feature type="compositionally biased region" description="Low complexity" evidence="13">
    <location>
        <begin position="418"/>
        <end position="428"/>
    </location>
</feature>
<dbReference type="InterPro" id="IPR002585">
    <property type="entry name" value="Cyt-d_ubiquinol_oxidase_su_1"/>
</dbReference>
<evidence type="ECO:0000256" key="10">
    <source>
        <dbReference type="ARBA" id="ARBA00023004"/>
    </source>
</evidence>
<organism evidence="14 15">
    <name type="scientific">Streptomyces changanensis</name>
    <dbReference type="NCBI Taxonomy" id="2964669"/>
    <lineage>
        <taxon>Bacteria</taxon>
        <taxon>Bacillati</taxon>
        <taxon>Actinomycetota</taxon>
        <taxon>Actinomycetes</taxon>
        <taxon>Kitasatosporales</taxon>
        <taxon>Streptomycetaceae</taxon>
        <taxon>Streptomyces</taxon>
    </lineage>
</organism>
<evidence type="ECO:0000256" key="6">
    <source>
        <dbReference type="ARBA" id="ARBA00022692"/>
    </source>
</evidence>
<keyword evidence="3 12" id="KW-0813">Transport</keyword>
<accession>A0ABY5NB91</accession>
<feature type="compositionally biased region" description="Gly residues" evidence="13">
    <location>
        <begin position="429"/>
        <end position="460"/>
    </location>
</feature>
<sequence>MEPDASEVLDLARLQFALTAGGHFLFVALTLGLATVVACLQTKATLGGRALDARLVRFWGQLYVVNYAVGIVTGIVMEFQFGLSWSGLTHHAGNVLGAALAVETIVAFFVESTFLGLWIFGWHRLGRWAHLAAIWIVTLTAYASAYWILVTNGFLNNPVGHRVEGGRLVLDDPVAVLTNPSALLAFGHIAAGALLTAGFFMAGVSAYHLFRRTAEWEFFGRSLRVGVFLSFPALLATAVFGGLQLSSLATVQPVKAAVFEGERAKIARLQAELTAAFGPGDYVPSEAWTRGGALVMLIVFALMLYFTFAGFVLAFFRTVVFRFRLWHVALIAAVPLPYVAMTSGWVFREAGRQPWVVYGLLKTEDAVSDLSPTAMRASLLLFTGLFALLTAVNAWLLVRLARRGPVDMGLGRDERAVAARGAGAAPDGTPGGPDGTSGGPDGRPGGPGGGRGPGGGGGPGDSDDPADALPAPRY</sequence>
<evidence type="ECO:0000256" key="13">
    <source>
        <dbReference type="SAM" id="MobiDB-lite"/>
    </source>
</evidence>
<proteinExistence type="inferred from homology"/>
<keyword evidence="6 12" id="KW-0812">Transmembrane</keyword>